<dbReference type="AlphaFoldDB" id="A0A9W5YEQ4"/>
<dbReference type="GO" id="GO:0016651">
    <property type="term" value="F:oxidoreductase activity, acting on NAD(P)H"/>
    <property type="evidence" value="ECO:0007669"/>
    <property type="project" value="UniProtKB-ARBA"/>
</dbReference>
<feature type="domain" description="Flavodoxin-like" evidence="1">
    <location>
        <begin position="6"/>
        <end position="159"/>
    </location>
</feature>
<dbReference type="InterPro" id="IPR008254">
    <property type="entry name" value="Flavodoxin/NO_synth"/>
</dbReference>
<dbReference type="PROSITE" id="PS00201">
    <property type="entry name" value="FLAVODOXIN"/>
    <property type="match status" value="1"/>
</dbReference>
<name>A0A9W5YEQ4_9FIRM</name>
<dbReference type="InterPro" id="IPR001226">
    <property type="entry name" value="Flavodoxin_CS"/>
</dbReference>
<evidence type="ECO:0000259" key="1">
    <source>
        <dbReference type="PROSITE" id="PS50902"/>
    </source>
</evidence>
<protein>
    <submittedName>
        <fullName evidence="2">Flavodoxin</fullName>
    </submittedName>
</protein>
<evidence type="ECO:0000313" key="3">
    <source>
        <dbReference type="Proteomes" id="UP001144256"/>
    </source>
</evidence>
<dbReference type="PANTHER" id="PTHR39201:SF1">
    <property type="entry name" value="FLAVODOXIN-LIKE DOMAIN-CONTAINING PROTEIN"/>
    <property type="match status" value="1"/>
</dbReference>
<dbReference type="Proteomes" id="UP001144256">
    <property type="component" value="Unassembled WGS sequence"/>
</dbReference>
<dbReference type="PROSITE" id="PS50902">
    <property type="entry name" value="FLAVODOXIN_LIKE"/>
    <property type="match status" value="1"/>
</dbReference>
<dbReference type="RefSeq" id="WP_281815556.1">
    <property type="nucleotide sequence ID" value="NZ_BRLB01000006.1"/>
</dbReference>
<organism evidence="2 3">
    <name type="scientific">Vallitalea longa</name>
    <dbReference type="NCBI Taxonomy" id="2936439"/>
    <lineage>
        <taxon>Bacteria</taxon>
        <taxon>Bacillati</taxon>
        <taxon>Bacillota</taxon>
        <taxon>Clostridia</taxon>
        <taxon>Lachnospirales</taxon>
        <taxon>Vallitaleaceae</taxon>
        <taxon>Vallitalea</taxon>
    </lineage>
</organism>
<proteinExistence type="predicted"/>
<sequence>MEDVKKLVVFYSLSGNTRFIAEEIKRHENADLLELKLDKEVGFLKFVRLIGRAMSRKKPELKSYNLDINNYGFIYIGTPIWASHNAPAINTFLTTNTIENKKIALFCCHAGRGNGRAFKNIKAKLQGNEFVGELEITNPIKRGKDKSIKKLFDWLDKINE</sequence>
<dbReference type="InterPro" id="IPR029039">
    <property type="entry name" value="Flavoprotein-like_sf"/>
</dbReference>
<dbReference type="GO" id="GO:0009055">
    <property type="term" value="F:electron transfer activity"/>
    <property type="evidence" value="ECO:0007669"/>
    <property type="project" value="InterPro"/>
</dbReference>
<dbReference type="Gene3D" id="3.40.50.360">
    <property type="match status" value="1"/>
</dbReference>
<dbReference type="GO" id="GO:0010181">
    <property type="term" value="F:FMN binding"/>
    <property type="evidence" value="ECO:0007669"/>
    <property type="project" value="InterPro"/>
</dbReference>
<comment type="caution">
    <text evidence="2">The sequence shown here is derived from an EMBL/GenBank/DDBJ whole genome shotgun (WGS) entry which is preliminary data.</text>
</comment>
<keyword evidence="3" id="KW-1185">Reference proteome</keyword>
<dbReference type="Pfam" id="PF12682">
    <property type="entry name" value="Flavodoxin_4"/>
    <property type="match status" value="1"/>
</dbReference>
<dbReference type="PANTHER" id="PTHR39201">
    <property type="entry name" value="EXPORTED PROTEIN-RELATED"/>
    <property type="match status" value="1"/>
</dbReference>
<reference evidence="2" key="1">
    <citation type="submission" date="2022-06" db="EMBL/GenBank/DDBJ databases">
        <title>Vallitalea longa sp. nov., an anaerobic bacterium isolated from marine sediment.</title>
        <authorList>
            <person name="Hirano S."/>
            <person name="Terahara T."/>
            <person name="Mori K."/>
            <person name="Hamada M."/>
            <person name="Matsumoto R."/>
            <person name="Kobayashi T."/>
        </authorList>
    </citation>
    <scope>NUCLEOTIDE SEQUENCE</scope>
    <source>
        <strain evidence="2">SH18-1</strain>
    </source>
</reference>
<gene>
    <name evidence="2" type="ORF">SH1V18_23280</name>
</gene>
<accession>A0A9W5YEQ4</accession>
<evidence type="ECO:0000313" key="2">
    <source>
        <dbReference type="EMBL" id="GKX29848.1"/>
    </source>
</evidence>
<dbReference type="SUPFAM" id="SSF52218">
    <property type="entry name" value="Flavoproteins"/>
    <property type="match status" value="1"/>
</dbReference>
<dbReference type="EMBL" id="BRLB01000006">
    <property type="protein sequence ID" value="GKX29848.1"/>
    <property type="molecule type" value="Genomic_DNA"/>
</dbReference>